<dbReference type="EMBL" id="CP098611">
    <property type="protein sequence ID" value="USR92863.1"/>
    <property type="molecule type" value="Genomic_DNA"/>
</dbReference>
<evidence type="ECO:0000256" key="2">
    <source>
        <dbReference type="ARBA" id="ARBA00004496"/>
    </source>
</evidence>
<dbReference type="PANTHER" id="PTHR43722">
    <property type="entry name" value="PROLINE IMINOPEPTIDASE"/>
    <property type="match status" value="1"/>
</dbReference>
<reference evidence="11" key="1">
    <citation type="submission" date="2022-06" db="EMBL/GenBank/DDBJ databases">
        <title>Genome sequence of Phormidium yuhuli AB48 isolated from an industrial photobioreactor environment.</title>
        <authorList>
            <person name="Qiu Y."/>
            <person name="Noonan A.J.C."/>
            <person name="Dofher K."/>
            <person name="Koch M."/>
            <person name="Kieft B."/>
            <person name="Lin X."/>
            <person name="Ziels R.M."/>
            <person name="Hallam S.J."/>
        </authorList>
    </citation>
    <scope>NUCLEOTIDE SEQUENCE</scope>
    <source>
        <strain evidence="11">AB48</strain>
    </source>
</reference>
<evidence type="ECO:0000256" key="5">
    <source>
        <dbReference type="ARBA" id="ARBA00022490"/>
    </source>
</evidence>
<dbReference type="InterPro" id="IPR005944">
    <property type="entry name" value="Pro_iminopeptidase"/>
</dbReference>
<evidence type="ECO:0000313" key="11">
    <source>
        <dbReference type="EMBL" id="USR92863.1"/>
    </source>
</evidence>
<evidence type="ECO:0000256" key="1">
    <source>
        <dbReference type="ARBA" id="ARBA00001585"/>
    </source>
</evidence>
<dbReference type="PRINTS" id="PR00793">
    <property type="entry name" value="PROAMNOPTASE"/>
</dbReference>
<dbReference type="InterPro" id="IPR000073">
    <property type="entry name" value="AB_hydrolase_1"/>
</dbReference>
<dbReference type="Gene3D" id="3.40.50.1820">
    <property type="entry name" value="alpha/beta hydrolase"/>
    <property type="match status" value="1"/>
</dbReference>
<keyword evidence="7 8" id="KW-0378">Hydrolase</keyword>
<dbReference type="EC" id="3.4.11.5" evidence="8 9"/>
<evidence type="ECO:0000259" key="10">
    <source>
        <dbReference type="Pfam" id="PF00561"/>
    </source>
</evidence>
<protein>
    <recommendedName>
        <fullName evidence="8 9">Proline iminopeptidase</fullName>
        <shortName evidence="8">PIP</shortName>
        <ecNumber evidence="8 9">3.4.11.5</ecNumber>
    </recommendedName>
    <alternativeName>
        <fullName evidence="8">Prolyl aminopeptidase</fullName>
    </alternativeName>
</protein>
<dbReference type="InterPro" id="IPR002410">
    <property type="entry name" value="Peptidase_S33"/>
</dbReference>
<evidence type="ECO:0000256" key="4">
    <source>
        <dbReference type="ARBA" id="ARBA00022438"/>
    </source>
</evidence>
<dbReference type="PRINTS" id="PR00111">
    <property type="entry name" value="ABHYDROLASE"/>
</dbReference>
<comment type="catalytic activity">
    <reaction evidence="1 8 9">
        <text>Release of N-terminal proline from a peptide.</text>
        <dbReference type="EC" id="3.4.11.5"/>
    </reaction>
</comment>
<comment type="subcellular location">
    <subcellularLocation>
        <location evidence="2 8">Cytoplasm</location>
    </subcellularLocation>
</comment>
<comment type="similarity">
    <text evidence="3 8 9">Belongs to the peptidase S33 family.</text>
</comment>
<dbReference type="Proteomes" id="UP001056708">
    <property type="component" value="Chromosome"/>
</dbReference>
<keyword evidence="6 8" id="KW-0645">Protease</keyword>
<proteinExistence type="inferred from homology"/>
<evidence type="ECO:0000313" key="12">
    <source>
        <dbReference type="Proteomes" id="UP001056708"/>
    </source>
</evidence>
<keyword evidence="12" id="KW-1185">Reference proteome</keyword>
<dbReference type="SUPFAM" id="SSF53474">
    <property type="entry name" value="alpha/beta-Hydrolases"/>
    <property type="match status" value="1"/>
</dbReference>
<evidence type="ECO:0000256" key="9">
    <source>
        <dbReference type="RuleBase" id="RU003421"/>
    </source>
</evidence>
<evidence type="ECO:0000256" key="3">
    <source>
        <dbReference type="ARBA" id="ARBA00010088"/>
    </source>
</evidence>
<accession>A0ABY5AUF0</accession>
<dbReference type="NCBIfam" id="TIGR01249">
    <property type="entry name" value="pro_imino_pep_1"/>
    <property type="match status" value="1"/>
</dbReference>
<evidence type="ECO:0000256" key="8">
    <source>
        <dbReference type="PIRNR" id="PIRNR006431"/>
    </source>
</evidence>
<dbReference type="RefSeq" id="WP_252665039.1">
    <property type="nucleotide sequence ID" value="NZ_CP098611.1"/>
</dbReference>
<dbReference type="GO" id="GO:0004177">
    <property type="term" value="F:aminopeptidase activity"/>
    <property type="evidence" value="ECO:0007669"/>
    <property type="project" value="UniProtKB-KW"/>
</dbReference>
<dbReference type="InterPro" id="IPR029058">
    <property type="entry name" value="AB_hydrolase_fold"/>
</dbReference>
<feature type="domain" description="AB hydrolase-1" evidence="10">
    <location>
        <begin position="38"/>
        <end position="297"/>
    </location>
</feature>
<keyword evidence="4 8" id="KW-0031">Aminopeptidase</keyword>
<name>A0ABY5AUF0_9CYAN</name>
<evidence type="ECO:0000256" key="7">
    <source>
        <dbReference type="ARBA" id="ARBA00022801"/>
    </source>
</evidence>
<dbReference type="Pfam" id="PF00561">
    <property type="entry name" value="Abhydrolase_1"/>
    <property type="match status" value="1"/>
</dbReference>
<dbReference type="PIRSF" id="PIRSF006431">
    <property type="entry name" value="Pept_S33"/>
    <property type="match status" value="1"/>
</dbReference>
<evidence type="ECO:0000256" key="6">
    <source>
        <dbReference type="ARBA" id="ARBA00022670"/>
    </source>
</evidence>
<dbReference type="PANTHER" id="PTHR43722:SF1">
    <property type="entry name" value="PROLINE IMINOPEPTIDASE"/>
    <property type="match status" value="1"/>
</dbReference>
<keyword evidence="5 8" id="KW-0963">Cytoplasm</keyword>
<sequence length="315" mass="36238">MRNLYPPISPYNTGTLQVSDLHTLYYEESGNPQGKPAVFLHGGPGGGCIPMYRQFFNPDDWRLILFDQRGCGRSTPHAELRENTTWDLVADIERLRTHLGVERWLVFGGSWGSTLSLAYAETHPERCTGLILRGIFMLRPLELRWFYQEGASYIFPEAWQEYLKPIPREERGDLMAAYYRRLTSENRQVRLEAARAWAIWEGSTSKLFPDPDVRSKFGREGFAEAFARIECHYFVNGGFFERENQLLEDVQRIRHLPTVIVQGRYDVVCPLRSAWELHQVFPESELIVIPDAGHSVSEPGIRSALVDATDRFLAL</sequence>
<gene>
    <name evidence="11" type="primary">pip</name>
    <name evidence="11" type="ORF">NEA10_09160</name>
</gene>
<organism evidence="11 12">
    <name type="scientific">Phormidium yuhuli AB48</name>
    <dbReference type="NCBI Taxonomy" id="2940671"/>
    <lineage>
        <taxon>Bacteria</taxon>
        <taxon>Bacillati</taxon>
        <taxon>Cyanobacteriota</taxon>
        <taxon>Cyanophyceae</taxon>
        <taxon>Oscillatoriophycideae</taxon>
        <taxon>Oscillatoriales</taxon>
        <taxon>Oscillatoriaceae</taxon>
        <taxon>Phormidium</taxon>
        <taxon>Phormidium yuhuli</taxon>
    </lineage>
</organism>